<evidence type="ECO:0000313" key="1">
    <source>
        <dbReference type="EMBL" id="PKU34298.1"/>
    </source>
</evidence>
<dbReference type="OrthoDB" id="416454at2759"/>
<gene>
    <name evidence="1" type="ORF">llap_15397</name>
</gene>
<dbReference type="EMBL" id="KZ509246">
    <property type="protein sequence ID" value="PKU34298.1"/>
    <property type="molecule type" value="Genomic_DNA"/>
</dbReference>
<dbReference type="Proteomes" id="UP000233556">
    <property type="component" value="Unassembled WGS sequence"/>
</dbReference>
<dbReference type="PANTHER" id="PTHR33332">
    <property type="entry name" value="REVERSE TRANSCRIPTASE DOMAIN-CONTAINING PROTEIN"/>
    <property type="match status" value="1"/>
</dbReference>
<evidence type="ECO:0000313" key="2">
    <source>
        <dbReference type="Proteomes" id="UP000233556"/>
    </source>
</evidence>
<organism evidence="1 2">
    <name type="scientific">Limosa lapponica baueri</name>
    <dbReference type="NCBI Taxonomy" id="1758121"/>
    <lineage>
        <taxon>Eukaryota</taxon>
        <taxon>Metazoa</taxon>
        <taxon>Chordata</taxon>
        <taxon>Craniata</taxon>
        <taxon>Vertebrata</taxon>
        <taxon>Euteleostomi</taxon>
        <taxon>Archelosauria</taxon>
        <taxon>Archosauria</taxon>
        <taxon>Dinosauria</taxon>
        <taxon>Saurischia</taxon>
        <taxon>Theropoda</taxon>
        <taxon>Coelurosauria</taxon>
        <taxon>Aves</taxon>
        <taxon>Neognathae</taxon>
        <taxon>Neoaves</taxon>
        <taxon>Charadriiformes</taxon>
        <taxon>Scolopacidae</taxon>
        <taxon>Limosa</taxon>
    </lineage>
</organism>
<accession>A0A2I0TKH6</accession>
<keyword evidence="2" id="KW-1185">Reference proteome</keyword>
<reference evidence="2" key="1">
    <citation type="submission" date="2017-11" db="EMBL/GenBank/DDBJ databases">
        <authorList>
            <person name="Lima N.C."/>
            <person name="Parody-Merino A.M."/>
            <person name="Battley P.F."/>
            <person name="Fidler A.E."/>
            <person name="Prosdocimi F."/>
        </authorList>
    </citation>
    <scope>NUCLEOTIDE SEQUENCE [LARGE SCALE GENOMIC DNA]</scope>
</reference>
<dbReference type="AlphaFoldDB" id="A0A2I0TKH6"/>
<sequence length="142" mass="15952">MSKWLAVMSGIPQASVLEPVLFIDSGIECTHSKFANDTKPCGTVNTLEGRDTIQKALGRFERWAHANFMKFNQAERKVLHLGHGKSKHKYKQDREWIESSPEERDLGVLVDEKLNMSWQCALVAQKTKHILGCIKSSVGNTG</sequence>
<protein>
    <recommendedName>
        <fullName evidence="3">Rna-directed dna polymerase from mobile element jockey-like</fullName>
    </recommendedName>
</protein>
<reference evidence="2" key="2">
    <citation type="submission" date="2017-12" db="EMBL/GenBank/DDBJ databases">
        <title>Genome sequence of the Bar-tailed Godwit (Limosa lapponica baueri).</title>
        <authorList>
            <person name="Lima N.C.B."/>
            <person name="Parody-Merino A.M."/>
            <person name="Battley P.F."/>
            <person name="Fidler A.E."/>
            <person name="Prosdocimi F."/>
        </authorList>
    </citation>
    <scope>NUCLEOTIDE SEQUENCE [LARGE SCALE GENOMIC DNA]</scope>
</reference>
<proteinExistence type="predicted"/>
<name>A0A2I0TKH6_LIMLA</name>
<evidence type="ECO:0008006" key="3">
    <source>
        <dbReference type="Google" id="ProtNLM"/>
    </source>
</evidence>